<keyword evidence="3" id="KW-0067">ATP-binding</keyword>
<dbReference type="Proteomes" id="UP000589351">
    <property type="component" value="Unassembled WGS sequence"/>
</dbReference>
<dbReference type="AlphaFoldDB" id="A0A6V7RJE4"/>
<sequence length="368" mass="42432">MLLKDSVISKAVLILLCLSQFFKVNHLFSHIYRVGGVFIKSLVDQIINDAYESMASDIHITSSVNEGVVRFRVKGTMINYRVLNLETFKRLINYLKFIAELDINEHKIPQSGRTKFKINERTLNLRISTLPLSLLRECLVIRLLNLNASKEPTDLFYKEDDYDILRSYMDKGQGLILFTGPTGSGKSTVMYKLAEEVANKGQRSIISIEDPVEYEVDGLVQVEINEKANLKYSPLVRGLLRCDPDIIMFGEIRDKEIASELIKTSLSGHLVLSTFHSKSALSTLVRLKEYDLYKEEMIEAISLIVNQRLIHTKDNSFIVYEYIEKEEIEKFLNDQAVNYTSVKDKLKTVYQEEGMSDEEYEHYNRIIE</sequence>
<dbReference type="Gene3D" id="3.30.450.90">
    <property type="match status" value="1"/>
</dbReference>
<dbReference type="GO" id="GO:0005524">
    <property type="term" value="F:ATP binding"/>
    <property type="evidence" value="ECO:0007669"/>
    <property type="project" value="UniProtKB-KW"/>
</dbReference>
<name>A0A6V7RJE4_9STAP</name>
<comment type="similarity">
    <text evidence="1">Belongs to the GSP E family.</text>
</comment>
<evidence type="ECO:0000256" key="3">
    <source>
        <dbReference type="ARBA" id="ARBA00022840"/>
    </source>
</evidence>
<dbReference type="GO" id="GO:0005886">
    <property type="term" value="C:plasma membrane"/>
    <property type="evidence" value="ECO:0007669"/>
    <property type="project" value="TreeGrafter"/>
</dbReference>
<dbReference type="NCBIfam" id="NF041000">
    <property type="entry name" value="ATPase_ComGA"/>
    <property type="match status" value="1"/>
</dbReference>
<dbReference type="EMBL" id="CAJEWD010000008">
    <property type="protein sequence ID" value="CAD2078067.1"/>
    <property type="molecule type" value="Genomic_DNA"/>
</dbReference>
<evidence type="ECO:0000256" key="2">
    <source>
        <dbReference type="ARBA" id="ARBA00022741"/>
    </source>
</evidence>
<evidence type="ECO:0000313" key="6">
    <source>
        <dbReference type="Proteomes" id="UP000589351"/>
    </source>
</evidence>
<keyword evidence="2" id="KW-0547">Nucleotide-binding</keyword>
<proteinExistence type="inferred from homology"/>
<dbReference type="Pfam" id="PF00437">
    <property type="entry name" value="T2SSE"/>
    <property type="match status" value="1"/>
</dbReference>
<evidence type="ECO:0000313" key="5">
    <source>
        <dbReference type="EMBL" id="CAD2078067.1"/>
    </source>
</evidence>
<dbReference type="Gene3D" id="3.40.50.300">
    <property type="entry name" value="P-loop containing nucleotide triphosphate hydrolases"/>
    <property type="match status" value="1"/>
</dbReference>
<gene>
    <name evidence="5" type="primary">gspE</name>
    <name evidence="5" type="ORF">JEODO184_01300</name>
</gene>
<accession>A0A6V7RJE4</accession>
<organism evidence="5 6">
    <name type="scientific">Jeotgalicoccus meleagridis</name>
    <dbReference type="NCBI Taxonomy" id="2759181"/>
    <lineage>
        <taxon>Bacteria</taxon>
        <taxon>Bacillati</taxon>
        <taxon>Bacillota</taxon>
        <taxon>Bacilli</taxon>
        <taxon>Bacillales</taxon>
        <taxon>Staphylococcaceae</taxon>
        <taxon>Jeotgalicoccus</taxon>
    </lineage>
</organism>
<dbReference type="CDD" id="cd01129">
    <property type="entry name" value="PulE-GspE-like"/>
    <property type="match status" value="1"/>
</dbReference>
<keyword evidence="6" id="KW-1185">Reference proteome</keyword>
<dbReference type="PANTHER" id="PTHR30258">
    <property type="entry name" value="TYPE II SECRETION SYSTEM PROTEIN GSPE-RELATED"/>
    <property type="match status" value="1"/>
</dbReference>
<protein>
    <submittedName>
        <fullName evidence="5">Type II secretion system protein E</fullName>
    </submittedName>
</protein>
<dbReference type="PANTHER" id="PTHR30258:SF2">
    <property type="entry name" value="COMG OPERON PROTEIN 1"/>
    <property type="match status" value="1"/>
</dbReference>
<dbReference type="InterPro" id="IPR047667">
    <property type="entry name" value="ATPase_ComGA"/>
</dbReference>
<evidence type="ECO:0000259" key="4">
    <source>
        <dbReference type="Pfam" id="PF00437"/>
    </source>
</evidence>
<reference evidence="5 6" key="1">
    <citation type="submission" date="2020-07" db="EMBL/GenBank/DDBJ databases">
        <authorList>
            <person name="Criscuolo A."/>
        </authorList>
    </citation>
    <scope>NUCLEOTIDE SEQUENCE [LARGE SCALE GENOMIC DNA]</scope>
    <source>
        <strain evidence="5">CIP111649</strain>
    </source>
</reference>
<evidence type="ECO:0000256" key="1">
    <source>
        <dbReference type="ARBA" id="ARBA00006611"/>
    </source>
</evidence>
<comment type="caution">
    <text evidence="5">The sequence shown here is derived from an EMBL/GenBank/DDBJ whole genome shotgun (WGS) entry which is preliminary data.</text>
</comment>
<dbReference type="InterPro" id="IPR027417">
    <property type="entry name" value="P-loop_NTPase"/>
</dbReference>
<feature type="domain" description="Bacterial type II secretion system protein E" evidence="4">
    <location>
        <begin position="38"/>
        <end position="316"/>
    </location>
</feature>
<dbReference type="SUPFAM" id="SSF52540">
    <property type="entry name" value="P-loop containing nucleoside triphosphate hydrolases"/>
    <property type="match status" value="1"/>
</dbReference>
<dbReference type="InterPro" id="IPR001482">
    <property type="entry name" value="T2SS/T4SS_dom"/>
</dbReference>
<dbReference type="GO" id="GO:0016887">
    <property type="term" value="F:ATP hydrolysis activity"/>
    <property type="evidence" value="ECO:0007669"/>
    <property type="project" value="TreeGrafter"/>
</dbReference>